<dbReference type="KEGG" id="svl:Strvi_0072"/>
<dbReference type="RefSeq" id="WP_014043783.1">
    <property type="nucleotide sequence ID" value="NC_015952.1"/>
</dbReference>
<reference evidence="1" key="1">
    <citation type="submission" date="2011-08" db="EMBL/GenBank/DDBJ databases">
        <title>Complete sequence of plasmid 2 of Streptomyces violaceusniger Tu 4113.</title>
        <authorList>
            <consortium name="US DOE Joint Genome Institute"/>
            <person name="Lucas S."/>
            <person name="Han J."/>
            <person name="Lapidus A."/>
            <person name="Cheng J.-F."/>
            <person name="Goodwin L."/>
            <person name="Pitluck S."/>
            <person name="Peters L."/>
            <person name="Ivanova N."/>
            <person name="Daligault H."/>
            <person name="Detter J.C."/>
            <person name="Han C."/>
            <person name="Tapia R."/>
            <person name="Land M."/>
            <person name="Hauser L."/>
            <person name="Kyrpides N."/>
            <person name="Ivanova N."/>
            <person name="Pagani I."/>
            <person name="Hagen A."/>
            <person name="Katz L."/>
            <person name="Fiedler H.-P."/>
            <person name="Keasling J."/>
            <person name="Fortman J."/>
            <person name="Woyke T."/>
        </authorList>
    </citation>
    <scope>NUCLEOTIDE SEQUENCE [LARGE SCALE GENOMIC DNA]</scope>
    <source>
        <strain evidence="1">Tu 4113</strain>
        <plasmid evidence="1">pSTRVI02</plasmid>
    </source>
</reference>
<name>G2PHP7_STRV4</name>
<keyword evidence="1" id="KW-0614">Plasmid</keyword>
<dbReference type="AlphaFoldDB" id="G2PHP7"/>
<dbReference type="HOGENOM" id="CLU_2071911_0_0_11"/>
<gene>
    <name evidence="1" type="ORF">Strvi_0072</name>
</gene>
<geneLocation type="plasmid" evidence="1 2">
    <name>pSTRVI02</name>
</geneLocation>
<proteinExistence type="predicted"/>
<evidence type="ECO:0000313" key="2">
    <source>
        <dbReference type="Proteomes" id="UP000008703"/>
    </source>
</evidence>
<accession>G2PHP7</accession>
<organism evidence="1 2">
    <name type="scientific">Streptomyces violaceusniger (strain Tu 4113)</name>
    <dbReference type="NCBI Taxonomy" id="653045"/>
    <lineage>
        <taxon>Bacteria</taxon>
        <taxon>Bacillati</taxon>
        <taxon>Actinomycetota</taxon>
        <taxon>Actinomycetes</taxon>
        <taxon>Kitasatosporales</taxon>
        <taxon>Streptomycetaceae</taxon>
        <taxon>Streptomyces</taxon>
        <taxon>Streptomyces violaceusniger group</taxon>
    </lineage>
</organism>
<dbReference type="Proteomes" id="UP000008703">
    <property type="component" value="Plasmid pSTRVI02"/>
</dbReference>
<evidence type="ECO:0000313" key="1">
    <source>
        <dbReference type="EMBL" id="AEM88848.1"/>
    </source>
</evidence>
<keyword evidence="2" id="KW-1185">Reference proteome</keyword>
<sequence length="118" mass="12548">MSEQLTYTVREGGRAVTATEDQARAALAHAAGCLGCCELGAFHRSDIYGQPGLTPPEVFPLNLPTGAVLYPSSLPTRPVAERVAAALAVLAKVRNTGTRAMREAVDARIARLEAYRPE</sequence>
<dbReference type="EMBL" id="CP002996">
    <property type="protein sequence ID" value="AEM88848.1"/>
    <property type="molecule type" value="Genomic_DNA"/>
</dbReference>
<protein>
    <submittedName>
        <fullName evidence="1">Uncharacterized protein</fullName>
    </submittedName>
</protein>